<dbReference type="EMBL" id="MNZT01000116">
    <property type="protein sequence ID" value="OIP95135.1"/>
    <property type="molecule type" value="Genomic_DNA"/>
</dbReference>
<accession>A0A1J5IPM9</accession>
<dbReference type="InterPro" id="IPR029057">
    <property type="entry name" value="PRTase-like"/>
</dbReference>
<sequence length="283" mass="31100">MSTANISWLFETAALKIAPSDSPFWYTSGLIGPYYVNTQFLCGGAQKAAEVLALIDAEQDKHASFASVMAKTLDDIYATHTIYHDLIDLMVASAGTEFPIAEVDYISGGQRRDWFFAPIVAKKLNKPMLYIYNDQSIYAEDGSPVTSLPGKKVLNVADLLTVGSSYTDKWIPGLAKAGAILAYSLNGVDRLQGGVANLTAGGIEKVHSLFAIQLSLFDQALSQNYIDQGQYDMVRDYISDPFQSMRSFLVAHPEFLEKAQAADEKTQARARKLIGDDLYRLKS</sequence>
<organism evidence="1 2">
    <name type="scientific">Candidatus Wirthbacteria bacterium CG2_30_54_11</name>
    <dbReference type="NCBI Taxonomy" id="1817892"/>
    <lineage>
        <taxon>Bacteria</taxon>
        <taxon>Candidatus Wirthbacteria</taxon>
    </lineage>
</organism>
<evidence type="ECO:0000313" key="2">
    <source>
        <dbReference type="Proteomes" id="UP000183245"/>
    </source>
</evidence>
<protein>
    <recommendedName>
        <fullName evidence="3">Orotate phosphoribosyltransferase</fullName>
    </recommendedName>
</protein>
<evidence type="ECO:0000313" key="1">
    <source>
        <dbReference type="EMBL" id="OIP95135.1"/>
    </source>
</evidence>
<evidence type="ECO:0008006" key="3">
    <source>
        <dbReference type="Google" id="ProtNLM"/>
    </source>
</evidence>
<comment type="caution">
    <text evidence="1">The sequence shown here is derived from an EMBL/GenBank/DDBJ whole genome shotgun (WGS) entry which is preliminary data.</text>
</comment>
<dbReference type="STRING" id="1817892.AUK40_06340"/>
<dbReference type="Proteomes" id="UP000183245">
    <property type="component" value="Unassembled WGS sequence"/>
</dbReference>
<reference evidence="1 2" key="1">
    <citation type="journal article" date="2016" name="Environ. Microbiol.">
        <title>Genomic resolution of a cold subsurface aquifer community provides metabolic insights for novel microbes adapted to high CO concentrations.</title>
        <authorList>
            <person name="Probst A.J."/>
            <person name="Castelle C.J."/>
            <person name="Singh A."/>
            <person name="Brown C.T."/>
            <person name="Anantharaman K."/>
            <person name="Sharon I."/>
            <person name="Hug L.A."/>
            <person name="Burstein D."/>
            <person name="Emerson J.B."/>
            <person name="Thomas B.C."/>
            <person name="Banfield J.F."/>
        </authorList>
    </citation>
    <scope>NUCLEOTIDE SEQUENCE [LARGE SCALE GENOMIC DNA]</scope>
    <source>
        <strain evidence="1">CG2_30_54_11</strain>
    </source>
</reference>
<dbReference type="AlphaFoldDB" id="A0A1J5IPM9"/>
<dbReference type="Gene3D" id="3.40.50.2020">
    <property type="match status" value="1"/>
</dbReference>
<proteinExistence type="predicted"/>
<name>A0A1J5IPM9_9BACT</name>
<dbReference type="SUPFAM" id="SSF53271">
    <property type="entry name" value="PRTase-like"/>
    <property type="match status" value="1"/>
</dbReference>
<gene>
    <name evidence="1" type="ORF">AUK40_06340</name>
</gene>